<name>M2SCZ0_9SPHN</name>
<evidence type="ECO:0000313" key="3">
    <source>
        <dbReference type="EMBL" id="EMD83230.1"/>
    </source>
</evidence>
<dbReference type="AlphaFoldDB" id="M2SCZ0"/>
<dbReference type="InterPro" id="IPR013974">
    <property type="entry name" value="SAF"/>
</dbReference>
<dbReference type="CDD" id="cd11614">
    <property type="entry name" value="SAF_CpaB_FlgA_like"/>
    <property type="match status" value="1"/>
</dbReference>
<proteinExistence type="predicted"/>
<reference evidence="3 4" key="1">
    <citation type="journal article" date="2013" name="Genome Announc.">
        <title>Draft Genome Sequence of Strain JLT2015T, Belonging to the Family Sphingomonadaceae of the Alphaproteobacteria.</title>
        <authorList>
            <person name="Tang K."/>
            <person name="Liu K."/>
            <person name="Li S."/>
            <person name="Jiao N."/>
        </authorList>
    </citation>
    <scope>NUCLEOTIDE SEQUENCE [LARGE SCALE GENOMIC DNA]</scope>
    <source>
        <strain evidence="3 4">JLT2015</strain>
    </source>
</reference>
<organism evidence="3 4">
    <name type="scientific">Pacificimonas flava</name>
    <dbReference type="NCBI Taxonomy" id="1234595"/>
    <lineage>
        <taxon>Bacteria</taxon>
        <taxon>Pseudomonadati</taxon>
        <taxon>Pseudomonadota</taxon>
        <taxon>Alphaproteobacteria</taxon>
        <taxon>Sphingomonadales</taxon>
        <taxon>Sphingosinicellaceae</taxon>
        <taxon>Pacificimonas</taxon>
    </lineage>
</organism>
<keyword evidence="4" id="KW-1185">Reference proteome</keyword>
<evidence type="ECO:0000259" key="2">
    <source>
        <dbReference type="SMART" id="SM00858"/>
    </source>
</evidence>
<evidence type="ECO:0000256" key="1">
    <source>
        <dbReference type="SAM" id="MobiDB-lite"/>
    </source>
</evidence>
<evidence type="ECO:0000313" key="4">
    <source>
        <dbReference type="Proteomes" id="UP000011717"/>
    </source>
</evidence>
<dbReference type="NCBIfam" id="TIGR03177">
    <property type="entry name" value="pilus_cpaB"/>
    <property type="match status" value="1"/>
</dbReference>
<comment type="caution">
    <text evidence="3">The sequence shown here is derived from an EMBL/GenBank/DDBJ whole genome shotgun (WGS) entry which is preliminary data.</text>
</comment>
<dbReference type="EMBL" id="AMRV01000003">
    <property type="protein sequence ID" value="EMD83230.1"/>
    <property type="molecule type" value="Genomic_DNA"/>
</dbReference>
<dbReference type="Pfam" id="PF08666">
    <property type="entry name" value="SAF"/>
    <property type="match status" value="1"/>
</dbReference>
<dbReference type="InterPro" id="IPR031571">
    <property type="entry name" value="RcpC_dom"/>
</dbReference>
<gene>
    <name evidence="3" type="ORF">C725_1131</name>
</gene>
<protein>
    <submittedName>
        <fullName evidence="3">Flp pilus assembly protein RcpC/CpaB</fullName>
    </submittedName>
</protein>
<feature type="domain" description="SAF" evidence="2">
    <location>
        <begin position="51"/>
        <end position="129"/>
    </location>
</feature>
<dbReference type="Pfam" id="PF16976">
    <property type="entry name" value="RcpC"/>
    <property type="match status" value="1"/>
</dbReference>
<feature type="region of interest" description="Disordered" evidence="1">
    <location>
        <begin position="312"/>
        <end position="370"/>
    </location>
</feature>
<dbReference type="SMART" id="SM00858">
    <property type="entry name" value="SAF"/>
    <property type="match status" value="1"/>
</dbReference>
<dbReference type="RefSeq" id="WP_008600794.1">
    <property type="nucleotide sequence ID" value="NZ_AMRV01000003.1"/>
</dbReference>
<dbReference type="Proteomes" id="UP000011717">
    <property type="component" value="Unassembled WGS sequence"/>
</dbReference>
<dbReference type="OrthoDB" id="163768at2"/>
<sequence length="370" mass="38378">MDMKKVILLVGALLVAGVSAFAIRALISGGAGAPAAQAVAAALPGEQESGVHVLVAQTTLPIGTIISEEHVAFQPWPEDMVQNAYYLEEAQSSVPGVEDVPPARIEDVIGKVVRVSIGAGQPLSRESLVGPGESGFLAAALNPGMRAVTVPIDNISGVAGFVFPGDRVDLLLTHDIGGESGITDAETVSDTLKVAETIARNVRVLAIDQRTSDLEETPMSGNSVTFEVPPKMVEKIAVARMMGQLQLSLRSIKDQRQALEQAIADGSIQVGENQSTSEDLAMEFSVTQRPDQGPSTFTTGGEVSRFALDQAGRARGRQEARQQAGPPPPTVQVTRGRSAQRVVIGPAGNAAAPSGDSTGAAQQPVLAEGA</sequence>
<accession>M2SCZ0</accession>
<dbReference type="PATRIC" id="fig|1234595.3.peg.1133"/>
<dbReference type="InterPro" id="IPR017592">
    <property type="entry name" value="Pilus_assmbl_Flp-typ_CpaB"/>
</dbReference>